<feature type="transmembrane region" description="Helical" evidence="7">
    <location>
        <begin position="21"/>
        <end position="45"/>
    </location>
</feature>
<dbReference type="InterPro" id="IPR005828">
    <property type="entry name" value="MFS_sugar_transport-like"/>
</dbReference>
<keyword evidence="6 7" id="KW-0472">Membrane</keyword>
<comment type="subcellular location">
    <subcellularLocation>
        <location evidence="1">Membrane</location>
        <topology evidence="1">Multi-pass membrane protein</topology>
    </subcellularLocation>
</comment>
<protein>
    <submittedName>
        <fullName evidence="9">Inner membrane metabolite transport protein ygcS</fullName>
    </submittedName>
</protein>
<evidence type="ECO:0000256" key="3">
    <source>
        <dbReference type="ARBA" id="ARBA00022448"/>
    </source>
</evidence>
<feature type="transmembrane region" description="Helical" evidence="7">
    <location>
        <begin position="57"/>
        <end position="77"/>
    </location>
</feature>
<dbReference type="Gene3D" id="1.20.1250.20">
    <property type="entry name" value="MFS general substrate transporter like domains"/>
    <property type="match status" value="1"/>
</dbReference>
<evidence type="ECO:0000256" key="2">
    <source>
        <dbReference type="ARBA" id="ARBA00010992"/>
    </source>
</evidence>
<evidence type="ECO:0000256" key="7">
    <source>
        <dbReference type="SAM" id="Phobius"/>
    </source>
</evidence>
<dbReference type="PANTHER" id="PTHR23511:SF34">
    <property type="entry name" value="SYNAPTIC VESICLE GLYCOPROTEIN 2"/>
    <property type="match status" value="1"/>
</dbReference>
<dbReference type="AlphaFoldDB" id="A0A484ZJ07"/>
<dbReference type="EMBL" id="CAADJA010000002">
    <property type="protein sequence ID" value="VFS48452.1"/>
    <property type="molecule type" value="Genomic_DNA"/>
</dbReference>
<sequence>MQIVKPPKIQMDDVPLNRFHIKIAGLTFGAHFIDGYVLGQIGFALTQMTPQMGLSSFWQGMLGSSALIGLFIGSLFLGHISDFIGRQKIFCFSFIIITIGTFSQFFIETPLELFY</sequence>
<dbReference type="GO" id="GO:0005886">
    <property type="term" value="C:plasma membrane"/>
    <property type="evidence" value="ECO:0007669"/>
    <property type="project" value="TreeGrafter"/>
</dbReference>
<comment type="similarity">
    <text evidence="2">Belongs to the major facilitator superfamily. Sugar transporter (TC 2.A.1.1) family.</text>
</comment>
<evidence type="ECO:0000259" key="8">
    <source>
        <dbReference type="PROSITE" id="PS50850"/>
    </source>
</evidence>
<keyword evidence="4 7" id="KW-0812">Transmembrane</keyword>
<keyword evidence="5 7" id="KW-1133">Transmembrane helix</keyword>
<dbReference type="SUPFAM" id="SSF103473">
    <property type="entry name" value="MFS general substrate transporter"/>
    <property type="match status" value="1"/>
</dbReference>
<dbReference type="Proteomes" id="UP000373449">
    <property type="component" value="Unassembled WGS sequence"/>
</dbReference>
<evidence type="ECO:0000256" key="4">
    <source>
        <dbReference type="ARBA" id="ARBA00022692"/>
    </source>
</evidence>
<keyword evidence="3" id="KW-0813">Transport</keyword>
<feature type="domain" description="Major facilitator superfamily (MFS) profile" evidence="8">
    <location>
        <begin position="23"/>
        <end position="115"/>
    </location>
</feature>
<name>A0A484ZJ07_9GAMM</name>
<evidence type="ECO:0000313" key="9">
    <source>
        <dbReference type="EMBL" id="VFS48452.1"/>
    </source>
</evidence>
<evidence type="ECO:0000256" key="1">
    <source>
        <dbReference type="ARBA" id="ARBA00004141"/>
    </source>
</evidence>
<dbReference type="Pfam" id="PF00083">
    <property type="entry name" value="Sugar_tr"/>
    <property type="match status" value="1"/>
</dbReference>
<evidence type="ECO:0000256" key="5">
    <source>
        <dbReference type="ARBA" id="ARBA00022989"/>
    </source>
</evidence>
<evidence type="ECO:0000313" key="10">
    <source>
        <dbReference type="Proteomes" id="UP000373449"/>
    </source>
</evidence>
<dbReference type="PANTHER" id="PTHR23511">
    <property type="entry name" value="SYNAPTIC VESICLE GLYCOPROTEIN 2"/>
    <property type="match status" value="1"/>
</dbReference>
<dbReference type="InterPro" id="IPR020846">
    <property type="entry name" value="MFS_dom"/>
</dbReference>
<dbReference type="GO" id="GO:0022857">
    <property type="term" value="F:transmembrane transporter activity"/>
    <property type="evidence" value="ECO:0007669"/>
    <property type="project" value="InterPro"/>
</dbReference>
<accession>A0A484ZJ07</accession>
<reference evidence="9 10" key="1">
    <citation type="submission" date="2019-03" db="EMBL/GenBank/DDBJ databases">
        <authorList>
            <consortium name="Pathogen Informatics"/>
        </authorList>
    </citation>
    <scope>NUCLEOTIDE SEQUENCE [LARGE SCALE GENOMIC DNA]</scope>
    <source>
        <strain evidence="9 10">NCTC12282</strain>
    </source>
</reference>
<organism evidence="9 10">
    <name type="scientific">Budvicia aquatica</name>
    <dbReference type="NCBI Taxonomy" id="82979"/>
    <lineage>
        <taxon>Bacteria</taxon>
        <taxon>Pseudomonadati</taxon>
        <taxon>Pseudomonadota</taxon>
        <taxon>Gammaproteobacteria</taxon>
        <taxon>Enterobacterales</taxon>
        <taxon>Budviciaceae</taxon>
        <taxon>Budvicia</taxon>
    </lineage>
</organism>
<dbReference type="InterPro" id="IPR036259">
    <property type="entry name" value="MFS_trans_sf"/>
</dbReference>
<evidence type="ECO:0000256" key="6">
    <source>
        <dbReference type="ARBA" id="ARBA00023136"/>
    </source>
</evidence>
<proteinExistence type="inferred from homology"/>
<gene>
    <name evidence="9" type="primary">ygcS_3</name>
    <name evidence="9" type="ORF">NCTC12282_03204</name>
</gene>
<dbReference type="PROSITE" id="PS50850">
    <property type="entry name" value="MFS"/>
    <property type="match status" value="1"/>
</dbReference>
<feature type="transmembrane region" description="Helical" evidence="7">
    <location>
        <begin position="89"/>
        <end position="107"/>
    </location>
</feature>